<dbReference type="Gene3D" id="4.10.60.10">
    <property type="entry name" value="Zinc finger, CCHC-type"/>
    <property type="match status" value="1"/>
</dbReference>
<dbReference type="GO" id="GO:0008270">
    <property type="term" value="F:zinc ion binding"/>
    <property type="evidence" value="ECO:0007669"/>
    <property type="project" value="UniProtKB-KW"/>
</dbReference>
<feature type="non-terminal residue" evidence="4">
    <location>
        <position position="139"/>
    </location>
</feature>
<dbReference type="EMBL" id="NMUH01000006">
    <property type="protein sequence ID" value="MQL68041.1"/>
    <property type="molecule type" value="Genomic_DNA"/>
</dbReference>
<dbReference type="SUPFAM" id="SSF57756">
    <property type="entry name" value="Retrovirus zinc finger-like domains"/>
    <property type="match status" value="1"/>
</dbReference>
<name>A0A843TBT2_COLES</name>
<evidence type="ECO:0000313" key="5">
    <source>
        <dbReference type="Proteomes" id="UP000652761"/>
    </source>
</evidence>
<evidence type="ECO:0000256" key="2">
    <source>
        <dbReference type="SAM" id="MobiDB-lite"/>
    </source>
</evidence>
<sequence length="139" mass="15431">KLPSGKINTSFSNANCNKNQKFDETVICYRCNKLGHMKGECPENKKEKYKKSHKFKKPKAMVATLSDEDSSEKEEENSSSSESEEICFMANSSDGKDDFIVDSSPTVEEHEDIDENLNIYSPTPSGSGNVVPDLSAPQQ</sequence>
<keyword evidence="1" id="KW-0862">Zinc</keyword>
<feature type="region of interest" description="Disordered" evidence="2">
    <location>
        <begin position="36"/>
        <end position="139"/>
    </location>
</feature>
<dbReference type="SMART" id="SM00343">
    <property type="entry name" value="ZnF_C2HC"/>
    <property type="match status" value="1"/>
</dbReference>
<dbReference type="Proteomes" id="UP000652761">
    <property type="component" value="Unassembled WGS sequence"/>
</dbReference>
<proteinExistence type="predicted"/>
<dbReference type="PROSITE" id="PS50158">
    <property type="entry name" value="ZF_CCHC"/>
    <property type="match status" value="1"/>
</dbReference>
<keyword evidence="5" id="KW-1185">Reference proteome</keyword>
<keyword evidence="1" id="KW-0479">Metal-binding</keyword>
<feature type="domain" description="CCHC-type" evidence="3">
    <location>
        <begin position="28"/>
        <end position="43"/>
    </location>
</feature>
<dbReference type="GO" id="GO:0003676">
    <property type="term" value="F:nucleic acid binding"/>
    <property type="evidence" value="ECO:0007669"/>
    <property type="project" value="InterPro"/>
</dbReference>
<feature type="compositionally biased region" description="Basic and acidic residues" evidence="2">
    <location>
        <begin position="37"/>
        <end position="46"/>
    </location>
</feature>
<evidence type="ECO:0000313" key="4">
    <source>
        <dbReference type="EMBL" id="MQL68041.1"/>
    </source>
</evidence>
<protein>
    <recommendedName>
        <fullName evidence="3">CCHC-type domain-containing protein</fullName>
    </recommendedName>
</protein>
<dbReference type="Pfam" id="PF00098">
    <property type="entry name" value="zf-CCHC"/>
    <property type="match status" value="1"/>
</dbReference>
<evidence type="ECO:0000256" key="1">
    <source>
        <dbReference type="PROSITE-ProRule" id="PRU00047"/>
    </source>
</evidence>
<comment type="caution">
    <text evidence="4">The sequence shown here is derived from an EMBL/GenBank/DDBJ whole genome shotgun (WGS) entry which is preliminary data.</text>
</comment>
<dbReference type="InterPro" id="IPR036875">
    <property type="entry name" value="Znf_CCHC_sf"/>
</dbReference>
<evidence type="ECO:0000259" key="3">
    <source>
        <dbReference type="PROSITE" id="PS50158"/>
    </source>
</evidence>
<keyword evidence="1" id="KW-0863">Zinc-finger</keyword>
<reference evidence="4" key="1">
    <citation type="submission" date="2017-07" db="EMBL/GenBank/DDBJ databases">
        <title>Taro Niue Genome Assembly and Annotation.</title>
        <authorList>
            <person name="Atibalentja N."/>
            <person name="Keating K."/>
            <person name="Fields C.J."/>
        </authorList>
    </citation>
    <scope>NUCLEOTIDE SEQUENCE</scope>
    <source>
        <strain evidence="4">Niue_2</strain>
        <tissue evidence="4">Leaf</tissue>
    </source>
</reference>
<dbReference type="InterPro" id="IPR001878">
    <property type="entry name" value="Znf_CCHC"/>
</dbReference>
<gene>
    <name evidence="4" type="ORF">Taro_000298</name>
</gene>
<feature type="compositionally biased region" description="Acidic residues" evidence="2">
    <location>
        <begin position="66"/>
        <end position="85"/>
    </location>
</feature>
<feature type="compositionally biased region" description="Basic residues" evidence="2">
    <location>
        <begin position="47"/>
        <end position="59"/>
    </location>
</feature>
<dbReference type="AlphaFoldDB" id="A0A843TBT2"/>
<organism evidence="4 5">
    <name type="scientific">Colocasia esculenta</name>
    <name type="common">Wild taro</name>
    <name type="synonym">Arum esculentum</name>
    <dbReference type="NCBI Taxonomy" id="4460"/>
    <lineage>
        <taxon>Eukaryota</taxon>
        <taxon>Viridiplantae</taxon>
        <taxon>Streptophyta</taxon>
        <taxon>Embryophyta</taxon>
        <taxon>Tracheophyta</taxon>
        <taxon>Spermatophyta</taxon>
        <taxon>Magnoliopsida</taxon>
        <taxon>Liliopsida</taxon>
        <taxon>Araceae</taxon>
        <taxon>Aroideae</taxon>
        <taxon>Colocasieae</taxon>
        <taxon>Colocasia</taxon>
    </lineage>
</organism>
<accession>A0A843TBT2</accession>
<feature type="compositionally biased region" description="Polar residues" evidence="2">
    <location>
        <begin position="118"/>
        <end position="128"/>
    </location>
</feature>
<feature type="non-terminal residue" evidence="4">
    <location>
        <position position="1"/>
    </location>
</feature>